<feature type="region of interest" description="Disordered" evidence="1">
    <location>
        <begin position="1"/>
        <end position="24"/>
    </location>
</feature>
<feature type="compositionally biased region" description="Basic residues" evidence="1">
    <location>
        <begin position="1"/>
        <end position="13"/>
    </location>
</feature>
<name>A0A1B1TBS0_9ARCH</name>
<dbReference type="AlphaFoldDB" id="A0A1B1TBS0"/>
<evidence type="ECO:0000313" key="2">
    <source>
        <dbReference type="EMBL" id="ANV79729.1"/>
    </source>
</evidence>
<reference evidence="2" key="2">
    <citation type="journal article" date="2015" name="ISME J.">
        <title>A new class of marine Euryarchaeota group II from the Mediterranean deep chlorophyll maximum.</title>
        <authorList>
            <person name="Martin-Cuadrado A.B."/>
            <person name="Garcia-Heredia I."/>
            <person name="Molto A.G."/>
            <person name="Lopez-Ubeda R."/>
            <person name="Kimes N."/>
            <person name="Lopez-Garcia P."/>
            <person name="Moreira D."/>
            <person name="Rodriguez-Valera F."/>
        </authorList>
    </citation>
    <scope>NUCLEOTIDE SEQUENCE</scope>
</reference>
<proteinExistence type="predicted"/>
<reference evidence="2" key="1">
    <citation type="submission" date="2014-11" db="EMBL/GenBank/DDBJ databases">
        <authorList>
            <person name="Zhu J."/>
            <person name="Qi W."/>
            <person name="Song R."/>
        </authorList>
    </citation>
    <scope>NUCLEOTIDE SEQUENCE</scope>
</reference>
<sequence length="95" mass="10606">MGFKANARKRRKATSSTSGKSDVEKKEYVGEIKCDVAGCDNWADKKIGGRKKAYDWAVDVWGDSGLSSESRRVALCKSCYKIGKKHKKDEPDSWS</sequence>
<protein>
    <submittedName>
        <fullName evidence="2">Uncharacterized protein</fullName>
    </submittedName>
</protein>
<dbReference type="EMBL" id="KP211849">
    <property type="protein sequence ID" value="ANV79729.1"/>
    <property type="molecule type" value="Genomic_DNA"/>
</dbReference>
<evidence type="ECO:0000256" key="1">
    <source>
        <dbReference type="SAM" id="MobiDB-lite"/>
    </source>
</evidence>
<organism evidence="2">
    <name type="scientific">uncultured Poseidoniia archaeon</name>
    <dbReference type="NCBI Taxonomy" id="1697135"/>
    <lineage>
        <taxon>Archaea</taxon>
        <taxon>Methanobacteriati</taxon>
        <taxon>Thermoplasmatota</taxon>
        <taxon>Candidatus Poseidoniia</taxon>
        <taxon>environmental samples</taxon>
    </lineage>
</organism>
<accession>A0A1B1TBS0</accession>